<evidence type="ECO:0000256" key="1">
    <source>
        <dbReference type="SAM" id="Phobius"/>
    </source>
</evidence>
<dbReference type="EMBL" id="QJPH01000211">
    <property type="protein sequence ID" value="PZN82606.1"/>
    <property type="molecule type" value="Genomic_DNA"/>
</dbReference>
<accession>A0A2W4RIY8</accession>
<proteinExistence type="predicted"/>
<dbReference type="AlphaFoldDB" id="A0A2W4RIY8"/>
<protein>
    <submittedName>
        <fullName evidence="2">Uncharacterized protein</fullName>
    </submittedName>
</protein>
<keyword evidence="1" id="KW-0472">Membrane</keyword>
<name>A0A2W4RIY8_9GAMM</name>
<comment type="caution">
    <text evidence="2">The sequence shown here is derived from an EMBL/GenBank/DDBJ whole genome shotgun (WGS) entry which is preliminary data.</text>
</comment>
<keyword evidence="1" id="KW-1133">Transmembrane helix</keyword>
<dbReference type="Proteomes" id="UP000249396">
    <property type="component" value="Unassembled WGS sequence"/>
</dbReference>
<keyword evidence="1" id="KW-0812">Transmembrane</keyword>
<reference evidence="2 3" key="1">
    <citation type="journal article" date="2018" name="Aquat. Microb. Ecol.">
        <title>Gammaproteobacterial methanotrophs dominate.</title>
        <authorList>
            <person name="Rissanen A.J."/>
            <person name="Saarenheimo J."/>
            <person name="Tiirola M."/>
            <person name="Peura S."/>
            <person name="Aalto S.L."/>
            <person name="Karvinen A."/>
            <person name="Nykanen H."/>
        </authorList>
    </citation>
    <scope>NUCLEOTIDE SEQUENCE [LARGE SCALE GENOMIC DNA]</scope>
    <source>
        <strain evidence="2">AMbin10</strain>
    </source>
</reference>
<sequence>MSSSGIPSDGWLWHKYYGKTPAVPFTISLSIINIILFYKEGSMLSKIFLTAIFTLSVLLTGCGKGKRSLPPGSAGVSPAEMAAKMAAFPGKGRGE</sequence>
<evidence type="ECO:0000313" key="2">
    <source>
        <dbReference type="EMBL" id="PZN82606.1"/>
    </source>
</evidence>
<feature type="transmembrane region" description="Helical" evidence="1">
    <location>
        <begin position="21"/>
        <end position="38"/>
    </location>
</feature>
<gene>
    <name evidence="2" type="ORF">DM484_06170</name>
</gene>
<feature type="transmembrane region" description="Helical" evidence="1">
    <location>
        <begin position="44"/>
        <end position="63"/>
    </location>
</feature>
<evidence type="ECO:0000313" key="3">
    <source>
        <dbReference type="Proteomes" id="UP000249396"/>
    </source>
</evidence>
<organism evidence="2 3">
    <name type="scientific">Candidatus Methylumidiphilus alinenensis</name>
    <dbReference type="NCBI Taxonomy" id="2202197"/>
    <lineage>
        <taxon>Bacteria</taxon>
        <taxon>Pseudomonadati</taxon>
        <taxon>Pseudomonadota</taxon>
        <taxon>Gammaproteobacteria</taxon>
        <taxon>Methylococcales</taxon>
        <taxon>Candidatus Methylumidiphilus</taxon>
    </lineage>
</organism>